<feature type="domain" description="Rrn9" evidence="2">
    <location>
        <begin position="100"/>
        <end position="173"/>
    </location>
</feature>
<feature type="region of interest" description="Disordered" evidence="1">
    <location>
        <begin position="571"/>
        <end position="603"/>
    </location>
</feature>
<feature type="region of interest" description="Disordered" evidence="1">
    <location>
        <begin position="285"/>
        <end position="337"/>
    </location>
</feature>
<feature type="compositionally biased region" description="Polar residues" evidence="1">
    <location>
        <begin position="519"/>
        <end position="537"/>
    </location>
</feature>
<accession>A0AAE0WNY0</accession>
<sequence>MASNMDEPSEPSIFGPSQASTPRPSPPPSLQDRPDDDTGEMPDRDAKGGFPSSPLPGPSKVDDANSESEDDDEDRLNKFQGLASTWYKHTADERSLATSLDQQRANDLGVHLYNTHALKARVRDPVRAAAAKPWQSKQAWIQRDKYDKSPWHPDAHWTSWPLPVTDVPRRDEGFGVDLAVAHDLDTYRKSEPWHASQDIQDELQATVLRKTKKRFSRRVWATDLTSYVERHDETEDNDGTYHTPPESLGQDFCQPSLTADDDQSGYTKVGQVIVDNNMAIKSLVNPDHNVHDHGKASTTSTQSSDANSEMAESDEGSPKWSQKPRRRASGQSKHDLGQRDWSDVLSMAALTGWDLAVIDRAAKRCADLFGETMAFRVMPETGADAIDDRLVGYRPEMVPLTDSEGEEETDLAEPELTPAYFCPFQSCARHHEAFPVPFRWREHLRRVHKLSVAAIKDAENQLLGLVAHADDSPQYFCPFQSCERHHKAFPLAYRWRRHLREAHRLSDDATRIAETQLTGYIDPTSPNNCEDSGSQHGTAAAVSSDMVGNTPKDVQNVDDDESSMLGAVHRDSFMQPITGQLARGKDKKGRRRGTTDENIGSPKKRRVVDDNYVVEGDLAID</sequence>
<feature type="compositionally biased region" description="Acidic residues" evidence="1">
    <location>
        <begin position="64"/>
        <end position="74"/>
    </location>
</feature>
<reference evidence="3" key="1">
    <citation type="submission" date="2023-07" db="EMBL/GenBank/DDBJ databases">
        <title>Black Yeasts Isolated from many extreme environments.</title>
        <authorList>
            <person name="Coleine C."/>
            <person name="Stajich J.E."/>
            <person name="Selbmann L."/>
        </authorList>
    </citation>
    <scope>NUCLEOTIDE SEQUENCE</scope>
    <source>
        <strain evidence="3">CCFEE 5485</strain>
    </source>
</reference>
<evidence type="ECO:0000313" key="4">
    <source>
        <dbReference type="Proteomes" id="UP001274830"/>
    </source>
</evidence>
<feature type="region of interest" description="Disordered" evidence="1">
    <location>
        <begin position="519"/>
        <end position="559"/>
    </location>
</feature>
<comment type="caution">
    <text evidence="3">The sequence shown here is derived from an EMBL/GenBank/DDBJ whole genome shotgun (WGS) entry which is preliminary data.</text>
</comment>
<gene>
    <name evidence="3" type="ORF">LTR78_004774</name>
</gene>
<evidence type="ECO:0000259" key="2">
    <source>
        <dbReference type="Pfam" id="PF10680"/>
    </source>
</evidence>
<keyword evidence="4" id="KW-1185">Reference proteome</keyword>
<name>A0AAE0WNY0_9PEZI</name>
<dbReference type="EMBL" id="JAUTXT010000015">
    <property type="protein sequence ID" value="KAK3675264.1"/>
    <property type="molecule type" value="Genomic_DNA"/>
</dbReference>
<organism evidence="3 4">
    <name type="scientific">Recurvomyces mirabilis</name>
    <dbReference type="NCBI Taxonomy" id="574656"/>
    <lineage>
        <taxon>Eukaryota</taxon>
        <taxon>Fungi</taxon>
        <taxon>Dikarya</taxon>
        <taxon>Ascomycota</taxon>
        <taxon>Pezizomycotina</taxon>
        <taxon>Dothideomycetes</taxon>
        <taxon>Dothideomycetidae</taxon>
        <taxon>Mycosphaerellales</taxon>
        <taxon>Teratosphaeriaceae</taxon>
        <taxon>Recurvomyces</taxon>
    </lineage>
</organism>
<feature type="region of interest" description="Disordered" evidence="1">
    <location>
        <begin position="1"/>
        <end position="78"/>
    </location>
</feature>
<dbReference type="InterPro" id="IPR019622">
    <property type="entry name" value="Rrn9_dom"/>
</dbReference>
<proteinExistence type="predicted"/>
<protein>
    <recommendedName>
        <fullName evidence="2">Rrn9 domain-containing protein</fullName>
    </recommendedName>
</protein>
<evidence type="ECO:0000313" key="3">
    <source>
        <dbReference type="EMBL" id="KAK3675264.1"/>
    </source>
</evidence>
<dbReference type="Proteomes" id="UP001274830">
    <property type="component" value="Unassembled WGS sequence"/>
</dbReference>
<dbReference type="AlphaFoldDB" id="A0AAE0WNY0"/>
<feature type="region of interest" description="Disordered" evidence="1">
    <location>
        <begin position="231"/>
        <end position="263"/>
    </location>
</feature>
<feature type="compositionally biased region" description="Polar residues" evidence="1">
    <location>
        <begin position="296"/>
        <end position="307"/>
    </location>
</feature>
<evidence type="ECO:0000256" key="1">
    <source>
        <dbReference type="SAM" id="MobiDB-lite"/>
    </source>
</evidence>
<dbReference type="Pfam" id="PF10680">
    <property type="entry name" value="RRN9"/>
    <property type="match status" value="1"/>
</dbReference>